<keyword evidence="4" id="KW-0206">Cytoskeleton</keyword>
<proteinExistence type="predicted"/>
<feature type="region of interest" description="Disordered" evidence="5">
    <location>
        <begin position="15"/>
        <end position="56"/>
    </location>
</feature>
<evidence type="ECO:0000256" key="1">
    <source>
        <dbReference type="ARBA" id="ARBA00004245"/>
    </source>
</evidence>
<dbReference type="OMA" id="FIVDETF"/>
<dbReference type="STRING" id="13616.ENSMODP00000029076"/>
<dbReference type="InParanoid" id="F6TWT5"/>
<dbReference type="eggNOG" id="ENOG502S467">
    <property type="taxonomic scope" value="Eukaryota"/>
</dbReference>
<dbReference type="KEGG" id="mdo:100030021"/>
<dbReference type="AlphaFoldDB" id="F6TWT5"/>
<evidence type="ECO:0000256" key="4">
    <source>
        <dbReference type="ARBA" id="ARBA00023212"/>
    </source>
</evidence>
<dbReference type="GO" id="GO:0005876">
    <property type="term" value="C:spindle microtubule"/>
    <property type="evidence" value="ECO:0007669"/>
    <property type="project" value="Ensembl"/>
</dbReference>
<name>F6TWT5_MONDO</name>
<dbReference type="HOGENOM" id="CLU_067830_0_0_1"/>
<keyword evidence="8" id="KW-1185">Reference proteome</keyword>
<evidence type="ECO:0000313" key="8">
    <source>
        <dbReference type="Proteomes" id="UP000002280"/>
    </source>
</evidence>
<comment type="subcellular location">
    <subcellularLocation>
        <location evidence="1">Cytoplasm</location>
        <location evidence="1">Cytoskeleton</location>
    </subcellularLocation>
</comment>
<feature type="domain" description="G2 and S phase-expressed protein 1 N-terminal" evidence="6">
    <location>
        <begin position="9"/>
        <end position="116"/>
    </location>
</feature>
<feature type="compositionally biased region" description="Polar residues" evidence="5">
    <location>
        <begin position="215"/>
        <end position="231"/>
    </location>
</feature>
<dbReference type="GO" id="GO:0001578">
    <property type="term" value="P:microtubule bundle formation"/>
    <property type="evidence" value="ECO:0007669"/>
    <property type="project" value="Ensembl"/>
</dbReference>
<dbReference type="GeneID" id="100030021"/>
<evidence type="ECO:0000313" key="7">
    <source>
        <dbReference type="Ensembl" id="ENSMODP00000029076.2"/>
    </source>
</evidence>
<dbReference type="OrthoDB" id="9448335at2759"/>
<protein>
    <submittedName>
        <fullName evidence="7">Proline and serine rich coiled-coil 1</fullName>
    </submittedName>
</protein>
<reference evidence="7" key="2">
    <citation type="submission" date="2025-08" db="UniProtKB">
        <authorList>
            <consortium name="Ensembl"/>
        </authorList>
    </citation>
    <scope>IDENTIFICATION</scope>
</reference>
<dbReference type="GO" id="GO:0031116">
    <property type="term" value="P:positive regulation of microtubule polymerization"/>
    <property type="evidence" value="ECO:0007669"/>
    <property type="project" value="Ensembl"/>
</dbReference>
<feature type="region of interest" description="Disordered" evidence="5">
    <location>
        <begin position="131"/>
        <end position="319"/>
    </location>
</feature>
<dbReference type="PANTHER" id="PTHR21584:SF1">
    <property type="entry name" value="PROLINE_SERINE-RICH COILED-COIL PROTEIN 1"/>
    <property type="match status" value="1"/>
</dbReference>
<dbReference type="Proteomes" id="UP000002280">
    <property type="component" value="Chromosome 2"/>
</dbReference>
<gene>
    <name evidence="7" type="primary">PSRC1</name>
</gene>
<dbReference type="CTD" id="84722"/>
<dbReference type="PANTHER" id="PTHR21584">
    <property type="entry name" value="DIFFERENTIAL DISPLAY AND ACTIVATED BY P53 DDA3 /G2 S PHASE EXPRESSED 1"/>
    <property type="match status" value="1"/>
</dbReference>
<evidence type="ECO:0000256" key="2">
    <source>
        <dbReference type="ARBA" id="ARBA00022490"/>
    </source>
</evidence>
<dbReference type="GeneTree" id="ENSGT00940000154189"/>
<evidence type="ECO:0000256" key="5">
    <source>
        <dbReference type="SAM" id="MobiDB-lite"/>
    </source>
</evidence>
<dbReference type="GO" id="GO:0015630">
    <property type="term" value="C:microtubule cytoskeleton"/>
    <property type="evidence" value="ECO:0000318"/>
    <property type="project" value="GO_Central"/>
</dbReference>
<dbReference type="GO" id="GO:0030308">
    <property type="term" value="P:negative regulation of cell growth"/>
    <property type="evidence" value="ECO:0007669"/>
    <property type="project" value="Ensembl"/>
</dbReference>
<dbReference type="Bgee" id="ENSMODG00000002074">
    <property type="expression patterns" value="Expressed in hindlimb bud and 15 other cell types or tissues"/>
</dbReference>
<dbReference type="GO" id="GO:0000922">
    <property type="term" value="C:spindle pole"/>
    <property type="evidence" value="ECO:0007669"/>
    <property type="project" value="Ensembl"/>
</dbReference>
<dbReference type="InterPro" id="IPR026657">
    <property type="entry name" value="DDA3/GTSE-1"/>
</dbReference>
<reference evidence="7 8" key="1">
    <citation type="journal article" date="2007" name="Nature">
        <title>Genome of the marsupial Monodelphis domestica reveals innovation in non-coding sequences.</title>
        <authorList>
            <person name="Mikkelsen T.S."/>
            <person name="Wakefield M.J."/>
            <person name="Aken B."/>
            <person name="Amemiya C.T."/>
            <person name="Chang J.L."/>
            <person name="Duke S."/>
            <person name="Garber M."/>
            <person name="Gentles A.J."/>
            <person name="Goodstadt L."/>
            <person name="Heger A."/>
            <person name="Jurka J."/>
            <person name="Kamal M."/>
            <person name="Mauceli E."/>
            <person name="Searle S.M."/>
            <person name="Sharpe T."/>
            <person name="Baker M.L."/>
            <person name="Batzer M.A."/>
            <person name="Benos P.V."/>
            <person name="Belov K."/>
            <person name="Clamp M."/>
            <person name="Cook A."/>
            <person name="Cuff J."/>
            <person name="Das R."/>
            <person name="Davidow L."/>
            <person name="Deakin J.E."/>
            <person name="Fazzari M.J."/>
            <person name="Glass J.L."/>
            <person name="Grabherr M."/>
            <person name="Greally J.M."/>
            <person name="Gu W."/>
            <person name="Hore T.A."/>
            <person name="Huttley G.A."/>
            <person name="Kleber M."/>
            <person name="Jirtle R.L."/>
            <person name="Koina E."/>
            <person name="Lee J.T."/>
            <person name="Mahony S."/>
            <person name="Marra M.A."/>
            <person name="Miller R.D."/>
            <person name="Nicholls R.D."/>
            <person name="Oda M."/>
            <person name="Papenfuss A.T."/>
            <person name="Parra Z.E."/>
            <person name="Pollock D.D."/>
            <person name="Ray D.A."/>
            <person name="Schein J.E."/>
            <person name="Speed T.P."/>
            <person name="Thompson K."/>
            <person name="VandeBerg J.L."/>
            <person name="Wade C.M."/>
            <person name="Walker J.A."/>
            <person name="Waters P.D."/>
            <person name="Webber C."/>
            <person name="Weidman J.R."/>
            <person name="Xie X."/>
            <person name="Zody M.C."/>
            <person name="Baldwin J."/>
            <person name="Abdouelleil A."/>
            <person name="Abdulkadir J."/>
            <person name="Abebe A."/>
            <person name="Abera B."/>
            <person name="Abreu J."/>
            <person name="Acer S.C."/>
            <person name="Aftuck L."/>
            <person name="Alexander A."/>
            <person name="An P."/>
            <person name="Anderson E."/>
            <person name="Anderson S."/>
            <person name="Arachi H."/>
            <person name="Azer M."/>
            <person name="Bachantsang P."/>
            <person name="Barry A."/>
            <person name="Bayul T."/>
            <person name="Berlin A."/>
            <person name="Bessette D."/>
            <person name="Bloom T."/>
            <person name="Bloom T."/>
            <person name="Boguslavskiy L."/>
            <person name="Bonnet C."/>
            <person name="Boukhgalter B."/>
            <person name="Bourzgui I."/>
            <person name="Brown A."/>
            <person name="Cahill P."/>
            <person name="Channer S."/>
            <person name="Cheshatsang Y."/>
            <person name="Chuda L."/>
            <person name="Citroen M."/>
            <person name="Collymore A."/>
            <person name="Cooke P."/>
            <person name="Costello M."/>
            <person name="D'Aco K."/>
            <person name="Daza R."/>
            <person name="De Haan G."/>
            <person name="DeGray S."/>
            <person name="DeMaso C."/>
            <person name="Dhargay N."/>
            <person name="Dooley K."/>
            <person name="Dooley E."/>
            <person name="Doricent M."/>
            <person name="Dorje P."/>
            <person name="Dorjee K."/>
            <person name="Dupes A."/>
            <person name="Elong R."/>
            <person name="Falk J."/>
            <person name="Farina A."/>
            <person name="Faro S."/>
            <person name="Ferguson D."/>
            <person name="Fisher S."/>
            <person name="Foley C.D."/>
            <person name="Franke A."/>
            <person name="Friedrich D."/>
            <person name="Gadbois L."/>
            <person name="Gearin G."/>
            <person name="Gearin C.R."/>
            <person name="Giannoukos G."/>
            <person name="Goode T."/>
            <person name="Graham J."/>
            <person name="Grandbois E."/>
            <person name="Grewal S."/>
            <person name="Gyaltsen K."/>
            <person name="Hafez N."/>
            <person name="Hagos B."/>
            <person name="Hall J."/>
            <person name="Henson C."/>
            <person name="Hollinger A."/>
            <person name="Honan T."/>
            <person name="Huard M.D."/>
            <person name="Hughes L."/>
            <person name="Hurhula B."/>
            <person name="Husby M.E."/>
            <person name="Kamat A."/>
            <person name="Kanga B."/>
            <person name="Kashin S."/>
            <person name="Khazanovich D."/>
            <person name="Kisner P."/>
            <person name="Lance K."/>
            <person name="Lara M."/>
            <person name="Lee W."/>
            <person name="Lennon N."/>
            <person name="Letendre F."/>
            <person name="LeVine R."/>
            <person name="Lipovsky A."/>
            <person name="Liu X."/>
            <person name="Liu J."/>
            <person name="Liu S."/>
            <person name="Lokyitsang T."/>
            <person name="Lokyitsang Y."/>
            <person name="Lubonja R."/>
            <person name="Lui A."/>
            <person name="MacDonald P."/>
            <person name="Magnisalis V."/>
            <person name="Maru K."/>
            <person name="Matthews C."/>
            <person name="McCusker W."/>
            <person name="McDonough S."/>
            <person name="Mehta T."/>
            <person name="Meldrim J."/>
            <person name="Meneus L."/>
            <person name="Mihai O."/>
            <person name="Mihalev A."/>
            <person name="Mihova T."/>
            <person name="Mittelman R."/>
            <person name="Mlenga V."/>
            <person name="Montmayeur A."/>
            <person name="Mulrain L."/>
            <person name="Navidi A."/>
            <person name="Naylor J."/>
            <person name="Negash T."/>
            <person name="Nguyen T."/>
            <person name="Nguyen N."/>
            <person name="Nicol R."/>
            <person name="Norbu C."/>
            <person name="Norbu N."/>
            <person name="Novod N."/>
            <person name="O'Neill B."/>
            <person name="Osman S."/>
            <person name="Markiewicz E."/>
            <person name="Oyono O.L."/>
            <person name="Patti C."/>
            <person name="Phunkhang P."/>
            <person name="Pierre F."/>
            <person name="Priest M."/>
            <person name="Raghuraman S."/>
            <person name="Rege F."/>
            <person name="Reyes R."/>
            <person name="Rise C."/>
            <person name="Rogov P."/>
            <person name="Ross K."/>
            <person name="Ryan E."/>
            <person name="Settipalli S."/>
            <person name="Shea T."/>
            <person name="Sherpa N."/>
            <person name="Shi L."/>
            <person name="Shih D."/>
            <person name="Sparrow T."/>
            <person name="Spaulding J."/>
            <person name="Stalker J."/>
            <person name="Stange-Thomann N."/>
            <person name="Stavropoulos S."/>
            <person name="Stone C."/>
            <person name="Strader C."/>
            <person name="Tesfaye S."/>
            <person name="Thomson T."/>
            <person name="Thoulutsang Y."/>
            <person name="Thoulutsang D."/>
            <person name="Topham K."/>
            <person name="Topping I."/>
            <person name="Tsamla T."/>
            <person name="Vassiliev H."/>
            <person name="Vo A."/>
            <person name="Wangchuk T."/>
            <person name="Wangdi T."/>
            <person name="Weiand M."/>
            <person name="Wilkinson J."/>
            <person name="Wilson A."/>
            <person name="Yadav S."/>
            <person name="Young G."/>
            <person name="Yu Q."/>
            <person name="Zembek L."/>
            <person name="Zhong D."/>
            <person name="Zimmer A."/>
            <person name="Zwirko Z."/>
            <person name="Jaffe D.B."/>
            <person name="Alvarez P."/>
            <person name="Brockman W."/>
            <person name="Butler J."/>
            <person name="Chin C."/>
            <person name="Gnerre S."/>
            <person name="MacCallum I."/>
            <person name="Graves J.A."/>
            <person name="Ponting C.P."/>
            <person name="Breen M."/>
            <person name="Samollow P.B."/>
            <person name="Lander E.S."/>
            <person name="Lindblad-Toh K."/>
        </authorList>
    </citation>
    <scope>NUCLEOTIDE SEQUENCE [LARGE SCALE GENOMIC DNA]</scope>
</reference>
<evidence type="ECO:0000259" key="6">
    <source>
        <dbReference type="Pfam" id="PF15259"/>
    </source>
</evidence>
<dbReference type="InterPro" id="IPR032768">
    <property type="entry name" value="GTSE1_N"/>
</dbReference>
<dbReference type="GO" id="GO:0008017">
    <property type="term" value="F:microtubule binding"/>
    <property type="evidence" value="ECO:0000318"/>
    <property type="project" value="GO_Central"/>
</dbReference>
<reference evidence="7" key="3">
    <citation type="submission" date="2025-09" db="UniProtKB">
        <authorList>
            <consortium name="Ensembl"/>
        </authorList>
    </citation>
    <scope>IDENTIFICATION</scope>
</reference>
<keyword evidence="2" id="KW-0963">Cytoplasm</keyword>
<keyword evidence="3" id="KW-0597">Phosphoprotein</keyword>
<feature type="compositionally biased region" description="Polar residues" evidence="5">
    <location>
        <begin position="177"/>
        <end position="191"/>
    </location>
</feature>
<accession>F6TWT5</accession>
<dbReference type="GO" id="GO:0030496">
    <property type="term" value="C:midbody"/>
    <property type="evidence" value="ECO:0007669"/>
    <property type="project" value="Ensembl"/>
</dbReference>
<evidence type="ECO:0000256" key="3">
    <source>
        <dbReference type="ARBA" id="ARBA00022553"/>
    </source>
</evidence>
<feature type="compositionally biased region" description="Low complexity" evidence="5">
    <location>
        <begin position="195"/>
        <end position="214"/>
    </location>
</feature>
<dbReference type="GO" id="GO:0007080">
    <property type="term" value="P:mitotic metaphase chromosome alignment"/>
    <property type="evidence" value="ECO:0000318"/>
    <property type="project" value="GO_Central"/>
</dbReference>
<dbReference type="GO" id="GO:0005829">
    <property type="term" value="C:cytosol"/>
    <property type="evidence" value="ECO:0007669"/>
    <property type="project" value="Ensembl"/>
</dbReference>
<dbReference type="GO" id="GO:0060236">
    <property type="term" value="P:regulation of mitotic spindle organization"/>
    <property type="evidence" value="ECO:0007669"/>
    <property type="project" value="Ensembl"/>
</dbReference>
<dbReference type="Ensembl" id="ENSMODT00000030654.3">
    <property type="protein sequence ID" value="ENSMODP00000029076.2"/>
    <property type="gene ID" value="ENSMODG00000002074.4"/>
</dbReference>
<feature type="compositionally biased region" description="Low complexity" evidence="5">
    <location>
        <begin position="236"/>
        <end position="249"/>
    </location>
</feature>
<dbReference type="GO" id="GO:0045893">
    <property type="term" value="P:positive regulation of DNA-templated transcription"/>
    <property type="evidence" value="ECO:0007669"/>
    <property type="project" value="Ensembl"/>
</dbReference>
<sequence>MENLEEDIKFIVDETFDFSVPSPSDSREEEEAADPAIPERPPRRGLAHRSDLNTVAEEPRGLRLSLGPLSPEKLEEILDEANRLAARLEQCALQERDAAGDGAGRKVKASPRRETFVVKNSPVRALLPTVSALARGVSSPGGLSPRLRGGEKKGSVRAVRTVSGKKPPSTKKEVPTGSVSPSTRSQPSPLSRITPPARGKVGPPGRPPAAGSASLTPQLPLSTLQRPSRTQGPAVRPSRLPTPTATPRPAGQTLLAGRSPLSGKGSLPPESALPRKGPSRPSAAGPRVPAPQKSKLPMSAASRNHLQAPRKVAVPGLTR</sequence>
<dbReference type="GO" id="GO:0005654">
    <property type="term" value="C:nucleoplasm"/>
    <property type="evidence" value="ECO:0007669"/>
    <property type="project" value="Ensembl"/>
</dbReference>
<dbReference type="Pfam" id="PF15259">
    <property type="entry name" value="GTSE1_N"/>
    <property type="match status" value="1"/>
</dbReference>
<dbReference type="FunCoup" id="F6TWT5">
    <property type="interactions" value="160"/>
</dbReference>
<organism evidence="7 8">
    <name type="scientific">Monodelphis domestica</name>
    <name type="common">Gray short-tailed opossum</name>
    <dbReference type="NCBI Taxonomy" id="13616"/>
    <lineage>
        <taxon>Eukaryota</taxon>
        <taxon>Metazoa</taxon>
        <taxon>Chordata</taxon>
        <taxon>Craniata</taxon>
        <taxon>Vertebrata</taxon>
        <taxon>Euteleostomi</taxon>
        <taxon>Mammalia</taxon>
        <taxon>Metatheria</taxon>
        <taxon>Didelphimorphia</taxon>
        <taxon>Didelphidae</taxon>
        <taxon>Monodelphis</taxon>
    </lineage>
</organism>
<dbReference type="RefSeq" id="XP_001372441.1">
    <property type="nucleotide sequence ID" value="XM_001372404.4"/>
</dbReference>